<dbReference type="AlphaFoldDB" id="A0A644XHR1"/>
<keyword evidence="7" id="KW-0067">ATP-binding</keyword>
<dbReference type="InterPro" id="IPR005467">
    <property type="entry name" value="His_kinase_dom"/>
</dbReference>
<comment type="catalytic activity">
    <reaction evidence="1">
        <text>ATP + protein L-histidine = ADP + protein N-phospho-L-histidine.</text>
        <dbReference type="EC" id="2.7.13.3"/>
    </reaction>
</comment>
<dbReference type="Pfam" id="PF02518">
    <property type="entry name" value="HATPase_c"/>
    <property type="match status" value="1"/>
</dbReference>
<dbReference type="InterPro" id="IPR011495">
    <property type="entry name" value="Sig_transdc_His_kin_sub2_dim/P"/>
</dbReference>
<dbReference type="GO" id="GO:0005524">
    <property type="term" value="F:ATP binding"/>
    <property type="evidence" value="ECO:0007669"/>
    <property type="project" value="UniProtKB-KW"/>
</dbReference>
<dbReference type="Gene3D" id="3.30.565.10">
    <property type="entry name" value="Histidine kinase-like ATPase, C-terminal domain"/>
    <property type="match status" value="1"/>
</dbReference>
<dbReference type="EC" id="2.7.13.3" evidence="2"/>
<reference evidence="9" key="1">
    <citation type="submission" date="2019-08" db="EMBL/GenBank/DDBJ databases">
        <authorList>
            <person name="Kucharzyk K."/>
            <person name="Murdoch R.W."/>
            <person name="Higgins S."/>
            <person name="Loffler F."/>
        </authorList>
    </citation>
    <scope>NUCLEOTIDE SEQUENCE</scope>
</reference>
<dbReference type="Gene3D" id="3.30.450.280">
    <property type="entry name" value="GAF domain"/>
    <property type="match status" value="1"/>
</dbReference>
<dbReference type="SUPFAM" id="SSF55874">
    <property type="entry name" value="ATPase domain of HSP90 chaperone/DNA topoisomerase II/histidine kinase"/>
    <property type="match status" value="1"/>
</dbReference>
<dbReference type="InterPro" id="IPR003594">
    <property type="entry name" value="HATPase_dom"/>
</dbReference>
<evidence type="ECO:0000256" key="5">
    <source>
        <dbReference type="ARBA" id="ARBA00022741"/>
    </source>
</evidence>
<evidence type="ECO:0000256" key="4">
    <source>
        <dbReference type="ARBA" id="ARBA00022679"/>
    </source>
</evidence>
<dbReference type="PANTHER" id="PTHR41523">
    <property type="entry name" value="TWO-COMPONENT SYSTEM SENSOR PROTEIN"/>
    <property type="match status" value="1"/>
</dbReference>
<evidence type="ECO:0000256" key="2">
    <source>
        <dbReference type="ARBA" id="ARBA00012438"/>
    </source>
</evidence>
<evidence type="ECO:0000256" key="1">
    <source>
        <dbReference type="ARBA" id="ARBA00000085"/>
    </source>
</evidence>
<protein>
    <recommendedName>
        <fullName evidence="2">histidine kinase</fullName>
        <ecNumber evidence="2">2.7.13.3</ecNumber>
    </recommendedName>
</protein>
<evidence type="ECO:0000256" key="3">
    <source>
        <dbReference type="ARBA" id="ARBA00022553"/>
    </source>
</evidence>
<dbReference type="InterPro" id="IPR022066">
    <property type="entry name" value="PdtaS_GAF"/>
</dbReference>
<evidence type="ECO:0000256" key="6">
    <source>
        <dbReference type="ARBA" id="ARBA00022777"/>
    </source>
</evidence>
<dbReference type="GO" id="GO:0004673">
    <property type="term" value="F:protein histidine kinase activity"/>
    <property type="evidence" value="ECO:0007669"/>
    <property type="project" value="UniProtKB-EC"/>
</dbReference>
<gene>
    <name evidence="9" type="ORF">SDC9_61696</name>
</gene>
<evidence type="ECO:0000259" key="8">
    <source>
        <dbReference type="PROSITE" id="PS50109"/>
    </source>
</evidence>
<dbReference type="EMBL" id="VSSQ01002425">
    <property type="protein sequence ID" value="MPM15328.1"/>
    <property type="molecule type" value="Genomic_DNA"/>
</dbReference>
<keyword evidence="4" id="KW-0808">Transferase</keyword>
<dbReference type="PROSITE" id="PS50109">
    <property type="entry name" value="HIS_KIN"/>
    <property type="match status" value="1"/>
</dbReference>
<keyword evidence="3" id="KW-0597">Phosphoprotein</keyword>
<keyword evidence="5" id="KW-0547">Nucleotide-binding</keyword>
<dbReference type="InterPro" id="IPR036890">
    <property type="entry name" value="HATPase_C_sf"/>
</dbReference>
<keyword evidence="6" id="KW-0418">Kinase</keyword>
<dbReference type="Gene3D" id="3.30.450.20">
    <property type="entry name" value="PAS domain"/>
    <property type="match status" value="1"/>
</dbReference>
<evidence type="ECO:0000313" key="9">
    <source>
        <dbReference type="EMBL" id="MPM15328.1"/>
    </source>
</evidence>
<organism evidence="9">
    <name type="scientific">bioreactor metagenome</name>
    <dbReference type="NCBI Taxonomy" id="1076179"/>
    <lineage>
        <taxon>unclassified sequences</taxon>
        <taxon>metagenomes</taxon>
        <taxon>ecological metagenomes</taxon>
    </lineage>
</organism>
<proteinExistence type="predicted"/>
<dbReference type="PANTHER" id="PTHR41523:SF8">
    <property type="entry name" value="ETHYLENE RESPONSE SENSOR PROTEIN"/>
    <property type="match status" value="1"/>
</dbReference>
<feature type="domain" description="Histidine kinase" evidence="8">
    <location>
        <begin position="297"/>
        <end position="497"/>
    </location>
</feature>
<name>A0A644XHR1_9ZZZZ</name>
<accession>A0A644XHR1</accession>
<evidence type="ECO:0000256" key="7">
    <source>
        <dbReference type="ARBA" id="ARBA00022840"/>
    </source>
</evidence>
<sequence length="498" mass="56639">MYFNGKSGRDSASQFKLMINQGEARRLCEKNTNLSGDDIDIIMDKVLTLPTLAEKESCDVFIDCPCPEPHLVIAVACAYWAGTVYSPTLRTEGLFARDADEPAVFRTLRYGVDTNGFCGKTYADTKNNVVYQDVKPIKNGTRTIGVLVFERRVSEEQEAVDPEKELYYEVDYESYPYLKNMHWLAECIDDAVIVLSRKGLVVFRNEAARKLYLQFGCLRDILYQDYTMLSMHGDLEVAPGMEHAYFQKEFSVANRYYSVKQYCYLDTEYLYILLICDITQQKQNEEKLAQKTMTIRESHHRIKNNLQTVYSLLDMQRRRACPEAAEALQDAMNRITGIATTYDAMLRQGPEVDGIGDAVDLFMILVLLKENFEKLIMDSPIKITVQVHGDRIKVMPYMASNISLVINELLQNSYKYAFQGRTEGHICIGIAQLPLYSRITYSDDGIGFDANAVLGSAKDNLGLQIVNNIIRFKLKGRLDIRSNPNGTVMSFDFAVALK</sequence>
<comment type="caution">
    <text evidence="9">The sequence shown here is derived from an EMBL/GenBank/DDBJ whole genome shotgun (WGS) entry which is preliminary data.</text>
</comment>
<dbReference type="Pfam" id="PF07568">
    <property type="entry name" value="HisKA_2"/>
    <property type="match status" value="1"/>
</dbReference>
<dbReference type="InterPro" id="IPR038424">
    <property type="entry name" value="H_kinase_PdtaS_GAF_sf"/>
</dbReference>
<dbReference type="Pfam" id="PF12282">
    <property type="entry name" value="GAF_PdtaS"/>
    <property type="match status" value="1"/>
</dbReference>